<evidence type="ECO:0000256" key="4">
    <source>
        <dbReference type="ARBA" id="ARBA00023136"/>
    </source>
</evidence>
<dbReference type="SUPFAM" id="SSF81321">
    <property type="entry name" value="Family A G protein-coupled receptor-like"/>
    <property type="match status" value="1"/>
</dbReference>
<evidence type="ECO:0000256" key="1">
    <source>
        <dbReference type="ARBA" id="ARBA00004370"/>
    </source>
</evidence>
<sequence>MAVNMCLSEEQMRLGGTSFESWLYRYLFPPVFAVGLIGNIANLCVLLSPKMRNRANNLLSALAFVDMAFLLAMLPHSLANYTNLATNYYFRLAYLWSKLNVNWVANWLSAAAVWIALAVCVDRNMGVKSPLYSRKDWASGRMVVLLVLICAFTGLLTSYNFFGYHCFRTYLCQNTQLYSVCYSIASESWRGNKTNPYSHGIREYVKVSIVANVLLVVAFPIFALIALNTALLRELRKQINHPLLQHKHSVSSRKRSSSTVSIDRSQELKVAITVCAIVGCFILTQGPSGVILVWHLASGSTPTTSPFFYNLRSAANFLVIVGKSTNFFLFCFCSQHFRRRLSRLCSNPKASNYAKTTLNTKVFENTALLSSLRSPLRDREHFMKRGVVQSSKDRASCLPQNDRIIDSPTGFTPLESNCRRPLRHKREDGWLKEKNCRLPVACDRSELPSTTGQRQSAVVNKIAVDGRIQTSKTAAI</sequence>
<dbReference type="GO" id="GO:0008528">
    <property type="term" value="F:G protein-coupled peptide receptor activity"/>
    <property type="evidence" value="ECO:0007669"/>
    <property type="project" value="InterPro"/>
</dbReference>
<dbReference type="Proteomes" id="UP000887566">
    <property type="component" value="Unplaced"/>
</dbReference>
<keyword evidence="3 5" id="KW-1133">Transmembrane helix</keyword>
<dbReference type="GO" id="GO:0016020">
    <property type="term" value="C:membrane"/>
    <property type="evidence" value="ECO:0007669"/>
    <property type="project" value="UniProtKB-SubCell"/>
</dbReference>
<evidence type="ECO:0000259" key="6">
    <source>
        <dbReference type="PROSITE" id="PS50262"/>
    </source>
</evidence>
<keyword evidence="4 5" id="KW-0472">Membrane</keyword>
<feature type="transmembrane region" description="Helical" evidence="5">
    <location>
        <begin position="142"/>
        <end position="162"/>
    </location>
</feature>
<dbReference type="InterPro" id="IPR000276">
    <property type="entry name" value="GPCR_Rhodpsn"/>
</dbReference>
<evidence type="ECO:0000256" key="5">
    <source>
        <dbReference type="SAM" id="Phobius"/>
    </source>
</evidence>
<dbReference type="CDD" id="cd14978">
    <property type="entry name" value="7tmA_FMRFamide_R-like"/>
    <property type="match status" value="1"/>
</dbReference>
<feature type="domain" description="G-protein coupled receptors family 1 profile" evidence="6">
    <location>
        <begin position="38"/>
        <end position="330"/>
    </location>
</feature>
<evidence type="ECO:0000313" key="7">
    <source>
        <dbReference type="Proteomes" id="UP000887566"/>
    </source>
</evidence>
<dbReference type="InterPro" id="IPR017452">
    <property type="entry name" value="GPCR_Rhodpsn_7TM"/>
</dbReference>
<feature type="transmembrane region" description="Helical" evidence="5">
    <location>
        <begin position="26"/>
        <end position="47"/>
    </location>
</feature>
<dbReference type="PRINTS" id="PR00237">
    <property type="entry name" value="GPCRRHODOPSN"/>
</dbReference>
<keyword evidence="2 5" id="KW-0812">Transmembrane</keyword>
<feature type="transmembrane region" description="Helical" evidence="5">
    <location>
        <begin position="314"/>
        <end position="333"/>
    </location>
</feature>
<feature type="transmembrane region" description="Helical" evidence="5">
    <location>
        <begin position="101"/>
        <end position="121"/>
    </location>
</feature>
<accession>A0A914W0I6</accession>
<dbReference type="Pfam" id="PF10324">
    <property type="entry name" value="7TM_GPCR_Srw"/>
    <property type="match status" value="1"/>
</dbReference>
<comment type="subcellular location">
    <subcellularLocation>
        <location evidence="1">Membrane</location>
    </subcellularLocation>
</comment>
<reference evidence="8" key="1">
    <citation type="submission" date="2022-11" db="UniProtKB">
        <authorList>
            <consortium name="WormBaseParasite"/>
        </authorList>
    </citation>
    <scope>IDENTIFICATION</scope>
</reference>
<dbReference type="PANTHER" id="PTHR46895">
    <property type="entry name" value="PROTEIN CBG20548-RELATED"/>
    <property type="match status" value="1"/>
</dbReference>
<protein>
    <submittedName>
        <fullName evidence="8">G-protein coupled receptors family 1 profile domain-containing protein</fullName>
    </submittedName>
</protein>
<dbReference type="AlphaFoldDB" id="A0A914W0I6"/>
<feature type="transmembrane region" description="Helical" evidence="5">
    <location>
        <begin position="270"/>
        <end position="294"/>
    </location>
</feature>
<feature type="transmembrane region" description="Helical" evidence="5">
    <location>
        <begin position="59"/>
        <end position="81"/>
    </location>
</feature>
<proteinExistence type="predicted"/>
<dbReference type="InterPro" id="IPR019427">
    <property type="entry name" value="7TM_GPCR_serpentine_rcpt_Srw"/>
</dbReference>
<dbReference type="WBParaSite" id="PSAMB.scaffold2965size20358.g19794.t1">
    <property type="protein sequence ID" value="PSAMB.scaffold2965size20358.g19794.t1"/>
    <property type="gene ID" value="PSAMB.scaffold2965size20358.g19794"/>
</dbReference>
<keyword evidence="7" id="KW-1185">Reference proteome</keyword>
<evidence type="ECO:0000256" key="2">
    <source>
        <dbReference type="ARBA" id="ARBA00022692"/>
    </source>
</evidence>
<feature type="transmembrane region" description="Helical" evidence="5">
    <location>
        <begin position="209"/>
        <end position="232"/>
    </location>
</feature>
<dbReference type="Gene3D" id="1.20.1070.10">
    <property type="entry name" value="Rhodopsin 7-helix transmembrane proteins"/>
    <property type="match status" value="1"/>
</dbReference>
<evidence type="ECO:0000256" key="3">
    <source>
        <dbReference type="ARBA" id="ARBA00022989"/>
    </source>
</evidence>
<organism evidence="7 8">
    <name type="scientific">Plectus sambesii</name>
    <dbReference type="NCBI Taxonomy" id="2011161"/>
    <lineage>
        <taxon>Eukaryota</taxon>
        <taxon>Metazoa</taxon>
        <taxon>Ecdysozoa</taxon>
        <taxon>Nematoda</taxon>
        <taxon>Chromadorea</taxon>
        <taxon>Plectida</taxon>
        <taxon>Plectina</taxon>
        <taxon>Plectoidea</taxon>
        <taxon>Plectidae</taxon>
        <taxon>Plectus</taxon>
    </lineage>
</organism>
<name>A0A914W0I6_9BILA</name>
<dbReference type="PROSITE" id="PS50262">
    <property type="entry name" value="G_PROTEIN_RECEP_F1_2"/>
    <property type="match status" value="1"/>
</dbReference>
<evidence type="ECO:0000313" key="8">
    <source>
        <dbReference type="WBParaSite" id="PSAMB.scaffold2965size20358.g19794.t1"/>
    </source>
</evidence>